<name>A0A244CKN2_PSEDV</name>
<protein>
    <recommendedName>
        <fullName evidence="4">Lipoprotein</fullName>
    </recommendedName>
</protein>
<accession>A0A244CKN2</accession>
<dbReference type="AlphaFoldDB" id="A0A244CKN2"/>
<evidence type="ECO:0008006" key="4">
    <source>
        <dbReference type="Google" id="ProtNLM"/>
    </source>
</evidence>
<keyword evidence="3" id="KW-1185">Reference proteome</keyword>
<evidence type="ECO:0000313" key="3">
    <source>
        <dbReference type="Proteomes" id="UP000194841"/>
    </source>
</evidence>
<dbReference type="RefSeq" id="WP_086745854.1">
    <property type="nucleotide sequence ID" value="NZ_MWPV01000008.1"/>
</dbReference>
<evidence type="ECO:0000256" key="1">
    <source>
        <dbReference type="SAM" id="SignalP"/>
    </source>
</evidence>
<keyword evidence="1" id="KW-0732">Signal</keyword>
<sequence>MIRLNVMVFFMLVFISACSLTTPQTVDSQVSQTITDAELKLNKLIENKTCDGSFQCKVLPVGQQPCGEPSRYVVYSNKHASTEQAERMAADVTEFEKIYNQQAPALAGCQSISIPQALCLENTCQVYKLNTQ</sequence>
<comment type="caution">
    <text evidence="2">The sequence shown here is derived from an EMBL/GenBank/DDBJ whole genome shotgun (WGS) entry which is preliminary data.</text>
</comment>
<feature type="signal peptide" evidence="1">
    <location>
        <begin position="1"/>
        <end position="19"/>
    </location>
</feature>
<evidence type="ECO:0000313" key="2">
    <source>
        <dbReference type="EMBL" id="OUL55931.1"/>
    </source>
</evidence>
<dbReference type="PROSITE" id="PS51257">
    <property type="entry name" value="PROKAR_LIPOPROTEIN"/>
    <property type="match status" value="1"/>
</dbReference>
<organism evidence="2 3">
    <name type="scientific">Pseudoalteromonas ulvae</name>
    <dbReference type="NCBI Taxonomy" id="107327"/>
    <lineage>
        <taxon>Bacteria</taxon>
        <taxon>Pseudomonadati</taxon>
        <taxon>Pseudomonadota</taxon>
        <taxon>Gammaproteobacteria</taxon>
        <taxon>Alteromonadales</taxon>
        <taxon>Pseudoalteromonadaceae</taxon>
        <taxon>Pseudoalteromonas</taxon>
    </lineage>
</organism>
<dbReference type="OrthoDB" id="8703681at2"/>
<dbReference type="EMBL" id="MWPV01000008">
    <property type="protein sequence ID" value="OUL55931.1"/>
    <property type="molecule type" value="Genomic_DNA"/>
</dbReference>
<gene>
    <name evidence="2" type="ORF">B1199_19690</name>
</gene>
<dbReference type="Proteomes" id="UP000194841">
    <property type="component" value="Unassembled WGS sequence"/>
</dbReference>
<proteinExistence type="predicted"/>
<feature type="chain" id="PRO_5013009618" description="Lipoprotein" evidence="1">
    <location>
        <begin position="20"/>
        <end position="132"/>
    </location>
</feature>
<reference evidence="2 3" key="1">
    <citation type="submission" date="2017-02" db="EMBL/GenBank/DDBJ databases">
        <title>Pseudoalteromonas ulvae TC14 Genome.</title>
        <authorList>
            <person name="Molmeret M."/>
        </authorList>
    </citation>
    <scope>NUCLEOTIDE SEQUENCE [LARGE SCALE GENOMIC DNA]</scope>
    <source>
        <strain evidence="2">TC14</strain>
    </source>
</reference>